<dbReference type="SUPFAM" id="SSF51182">
    <property type="entry name" value="RmlC-like cupins"/>
    <property type="match status" value="1"/>
</dbReference>
<name>A0AAC9NKK7_VIRHA</name>
<protein>
    <submittedName>
        <fullName evidence="2">Cupin</fullName>
    </submittedName>
</protein>
<dbReference type="GeneID" id="71513805"/>
<dbReference type="Gene3D" id="2.60.120.10">
    <property type="entry name" value="Jelly Rolls"/>
    <property type="match status" value="1"/>
</dbReference>
<reference evidence="2 3" key="1">
    <citation type="submission" date="2016-11" db="EMBL/GenBank/DDBJ databases">
        <title>Complete genome sequencing of Virgibacillus halodenitrificans PDB-F2.</title>
        <authorList>
            <person name="Sun Z."/>
            <person name="Zhou Y."/>
            <person name="Li H."/>
        </authorList>
    </citation>
    <scope>NUCLEOTIDE SEQUENCE [LARGE SCALE GENOMIC DNA]</scope>
    <source>
        <strain evidence="2 3">PDB-F2</strain>
    </source>
</reference>
<evidence type="ECO:0000313" key="2">
    <source>
        <dbReference type="EMBL" id="APC47621.1"/>
    </source>
</evidence>
<dbReference type="InterPro" id="IPR013096">
    <property type="entry name" value="Cupin_2"/>
</dbReference>
<feature type="domain" description="Cupin type-2" evidence="1">
    <location>
        <begin position="85"/>
        <end position="160"/>
    </location>
</feature>
<gene>
    <name evidence="2" type="ORF">BME96_05320</name>
</gene>
<evidence type="ECO:0000259" key="1">
    <source>
        <dbReference type="Pfam" id="PF07883"/>
    </source>
</evidence>
<evidence type="ECO:0000313" key="3">
    <source>
        <dbReference type="Proteomes" id="UP000182945"/>
    </source>
</evidence>
<dbReference type="Proteomes" id="UP000182945">
    <property type="component" value="Chromosome"/>
</dbReference>
<dbReference type="PANTHER" id="PTHR43346">
    <property type="entry name" value="LIGAND BINDING DOMAIN PROTEIN, PUTATIVE (AFU_ORTHOLOGUE AFUA_6G14370)-RELATED"/>
    <property type="match status" value="1"/>
</dbReference>
<dbReference type="KEGG" id="vhl:BME96_05320"/>
<sequence length="183" mass="21086">MHHYYYTCPYMNFTNLPIDYTRQYGYPAYPHGYAPFVPNDHLPLEETRLKDYGKQPYVINIEEAAKRNNNFRTAIWTGDNLQVTVMSIPVGGDVGLEVHPDVDQFLRIEEGQGVVQMGNTESNLNFQRQVTEDYAIMVPAGKWHNLINTGNKPLKLYTIYAPPEHPFGTIHRTQEESMAAENY</sequence>
<dbReference type="InterPro" id="IPR011051">
    <property type="entry name" value="RmlC_Cupin_sf"/>
</dbReference>
<proteinExistence type="predicted"/>
<dbReference type="AlphaFoldDB" id="A0AAC9NKK7"/>
<accession>A0AAC9NKK7</accession>
<dbReference type="Pfam" id="PF07883">
    <property type="entry name" value="Cupin_2"/>
    <property type="match status" value="1"/>
</dbReference>
<dbReference type="InterPro" id="IPR052538">
    <property type="entry name" value="Flavonoid_dioxygenase-like"/>
</dbReference>
<organism evidence="2 3">
    <name type="scientific">Virgibacillus halodenitrificans</name>
    <name type="common">Bacillus halodenitrificans</name>
    <dbReference type="NCBI Taxonomy" id="1482"/>
    <lineage>
        <taxon>Bacteria</taxon>
        <taxon>Bacillati</taxon>
        <taxon>Bacillota</taxon>
        <taxon>Bacilli</taxon>
        <taxon>Bacillales</taxon>
        <taxon>Bacillaceae</taxon>
        <taxon>Virgibacillus</taxon>
    </lineage>
</organism>
<dbReference type="InterPro" id="IPR014710">
    <property type="entry name" value="RmlC-like_jellyroll"/>
</dbReference>
<dbReference type="RefSeq" id="WP_019375635.1">
    <property type="nucleotide sequence ID" value="NZ_CP017962.1"/>
</dbReference>
<dbReference type="EMBL" id="CP017962">
    <property type="protein sequence ID" value="APC47621.1"/>
    <property type="molecule type" value="Genomic_DNA"/>
</dbReference>
<dbReference type="PANTHER" id="PTHR43346:SF1">
    <property type="entry name" value="QUERCETIN 2,3-DIOXYGENASE-RELATED"/>
    <property type="match status" value="1"/>
</dbReference>
<dbReference type="CDD" id="cd02223">
    <property type="entry name" value="cupin_Bh2720-like"/>
    <property type="match status" value="1"/>
</dbReference>